<feature type="transmembrane region" description="Helical" evidence="1">
    <location>
        <begin position="12"/>
        <end position="33"/>
    </location>
</feature>
<keyword evidence="1" id="KW-0812">Transmembrane</keyword>
<keyword evidence="4" id="KW-0808">Transferase</keyword>
<organism evidence="4 6">
    <name type="scientific">Bacteroides ovatus</name>
    <dbReference type="NCBI Taxonomy" id="28116"/>
    <lineage>
        <taxon>Bacteria</taxon>
        <taxon>Pseudomonadati</taxon>
        <taxon>Bacteroidota</taxon>
        <taxon>Bacteroidia</taxon>
        <taxon>Bacteroidales</taxon>
        <taxon>Bacteroidaceae</taxon>
        <taxon>Bacteroides</taxon>
    </lineage>
</organism>
<sequence length="267" mass="30896">MYVRKRLYNALFLYTIGIVNSMKKIISIIIATYNAEKTLKRCLNSIVSQKKDQLELLIIDGCSTDRTMDIVREFAESIDVIVSEVDKGIYDAWNKGIRLATGEWIMFLGADDYLLEGAMNVYWNYLKKQTLDGIDIITAQSKLIDAKGKYKRVFGNPYNIKEFRCCMKISHGSTLHNRKLFDELGNFDISFKICADYEFLLRKKLNARYIETPTIAMQVGGVSNTIRGLWESFKVKRYCKSIPLLLNVYYLTKGVIGYYMRKIKIIN</sequence>
<dbReference type="PANTHER" id="PTHR22916">
    <property type="entry name" value="GLYCOSYLTRANSFERASE"/>
    <property type="match status" value="1"/>
</dbReference>
<dbReference type="InterPro" id="IPR001173">
    <property type="entry name" value="Glyco_trans_2-like"/>
</dbReference>
<evidence type="ECO:0000259" key="2">
    <source>
        <dbReference type="Pfam" id="PF00535"/>
    </source>
</evidence>
<gene>
    <name evidence="3" type="ORF">F3B90_21550</name>
    <name evidence="4" type="ORF">F3B98_19400</name>
</gene>
<dbReference type="Gene3D" id="3.90.550.10">
    <property type="entry name" value="Spore Coat Polysaccharide Biosynthesis Protein SpsA, Chain A"/>
    <property type="match status" value="1"/>
</dbReference>
<accession>A0A414DZJ2</accession>
<proteinExistence type="predicted"/>
<evidence type="ECO:0000313" key="4">
    <source>
        <dbReference type="EMBL" id="KAA4662281.1"/>
    </source>
</evidence>
<dbReference type="Pfam" id="PF00535">
    <property type="entry name" value="Glycos_transf_2"/>
    <property type="match status" value="1"/>
</dbReference>
<dbReference type="EMBL" id="VWFO01000029">
    <property type="protein sequence ID" value="KAA4662281.1"/>
    <property type="molecule type" value="Genomic_DNA"/>
</dbReference>
<dbReference type="InterPro" id="IPR029044">
    <property type="entry name" value="Nucleotide-diphossugar_trans"/>
</dbReference>
<dbReference type="AlphaFoldDB" id="A0A414DZJ2"/>
<name>A0A414DZJ2_BACOV</name>
<feature type="domain" description="Glycosyltransferase 2-like" evidence="2">
    <location>
        <begin position="27"/>
        <end position="136"/>
    </location>
</feature>
<dbReference type="EMBL" id="VWFP01000028">
    <property type="protein sequence ID" value="KAA4621887.1"/>
    <property type="molecule type" value="Genomic_DNA"/>
</dbReference>
<dbReference type="CDD" id="cd06433">
    <property type="entry name" value="GT_2_WfgS_like"/>
    <property type="match status" value="1"/>
</dbReference>
<dbReference type="Proteomes" id="UP000424805">
    <property type="component" value="Unassembled WGS sequence"/>
</dbReference>
<dbReference type="SUPFAM" id="SSF53448">
    <property type="entry name" value="Nucleotide-diphospho-sugar transferases"/>
    <property type="match status" value="1"/>
</dbReference>
<dbReference type="Proteomes" id="UP000435985">
    <property type="component" value="Unassembled WGS sequence"/>
</dbReference>
<comment type="caution">
    <text evidence="4">The sequence shown here is derived from an EMBL/GenBank/DDBJ whole genome shotgun (WGS) entry which is preliminary data.</text>
</comment>
<keyword evidence="1" id="KW-0472">Membrane</keyword>
<evidence type="ECO:0000313" key="3">
    <source>
        <dbReference type="EMBL" id="KAA4621887.1"/>
    </source>
</evidence>
<evidence type="ECO:0000313" key="5">
    <source>
        <dbReference type="Proteomes" id="UP000424805"/>
    </source>
</evidence>
<reference evidence="5 6" key="1">
    <citation type="journal article" date="2019" name="Nat. Med.">
        <title>A library of human gut bacterial isolates paired with longitudinal multiomics data enables mechanistic microbiome research.</title>
        <authorList>
            <person name="Poyet M."/>
            <person name="Groussin M."/>
            <person name="Gibbons S.M."/>
            <person name="Avila-Pacheco J."/>
            <person name="Jiang X."/>
            <person name="Kearney S.M."/>
            <person name="Perrotta A.R."/>
            <person name="Berdy B."/>
            <person name="Zhao S."/>
            <person name="Lieberman T.D."/>
            <person name="Swanson P.K."/>
            <person name="Smith M."/>
            <person name="Roesemann S."/>
            <person name="Alexander J.E."/>
            <person name="Rich S.A."/>
            <person name="Livny J."/>
            <person name="Vlamakis H."/>
            <person name="Clish C."/>
            <person name="Bullock K."/>
            <person name="Deik A."/>
            <person name="Scott J."/>
            <person name="Pierce K.A."/>
            <person name="Xavier R.J."/>
            <person name="Alm E.J."/>
        </authorList>
    </citation>
    <scope>NUCLEOTIDE SEQUENCE [LARGE SCALE GENOMIC DNA]</scope>
    <source>
        <strain evidence="4 6">BIOML-A14</strain>
        <strain evidence="3 5">BIOML-A15</strain>
    </source>
</reference>
<evidence type="ECO:0000313" key="6">
    <source>
        <dbReference type="Proteomes" id="UP000435985"/>
    </source>
</evidence>
<evidence type="ECO:0000256" key="1">
    <source>
        <dbReference type="SAM" id="Phobius"/>
    </source>
</evidence>
<keyword evidence="1" id="KW-1133">Transmembrane helix</keyword>
<dbReference type="GO" id="GO:0016758">
    <property type="term" value="F:hexosyltransferase activity"/>
    <property type="evidence" value="ECO:0007669"/>
    <property type="project" value="UniProtKB-ARBA"/>
</dbReference>
<protein>
    <submittedName>
        <fullName evidence="4">Glycosyltransferase</fullName>
    </submittedName>
</protein>